<organism evidence="3 4">
    <name type="scientific">Microbacterium ginsengisoli</name>
    <dbReference type="NCBI Taxonomy" id="400772"/>
    <lineage>
        <taxon>Bacteria</taxon>
        <taxon>Bacillati</taxon>
        <taxon>Actinomycetota</taxon>
        <taxon>Actinomycetes</taxon>
        <taxon>Micrococcales</taxon>
        <taxon>Microbacteriaceae</taxon>
        <taxon>Microbacterium</taxon>
    </lineage>
</organism>
<dbReference type="PROSITE" id="PS00211">
    <property type="entry name" value="ABC_TRANSPORTER_1"/>
    <property type="match status" value="1"/>
</dbReference>
<dbReference type="Pfam" id="PF00005">
    <property type="entry name" value="ABC_tran"/>
    <property type="match status" value="1"/>
</dbReference>
<accession>A0A3C1KC70</accession>
<dbReference type="EMBL" id="DMNG01000113">
    <property type="protein sequence ID" value="HAN24259.1"/>
    <property type="molecule type" value="Genomic_DNA"/>
</dbReference>
<dbReference type="InterPro" id="IPR027417">
    <property type="entry name" value="P-loop_NTPase"/>
</dbReference>
<dbReference type="SUPFAM" id="SSF52540">
    <property type="entry name" value="P-loop containing nucleoside triphosphate hydrolases"/>
    <property type="match status" value="1"/>
</dbReference>
<reference evidence="3 4" key="1">
    <citation type="journal article" date="2018" name="Nat. Biotechnol.">
        <title>A standardized bacterial taxonomy based on genome phylogeny substantially revises the tree of life.</title>
        <authorList>
            <person name="Parks D.H."/>
            <person name="Chuvochina M."/>
            <person name="Waite D.W."/>
            <person name="Rinke C."/>
            <person name="Skarshewski A."/>
            <person name="Chaumeil P.A."/>
            <person name="Hugenholtz P."/>
        </authorList>
    </citation>
    <scope>NUCLEOTIDE SEQUENCE [LARGE SCALE GENOMIC DNA]</scope>
    <source>
        <strain evidence="3">UBA9152</strain>
    </source>
</reference>
<dbReference type="Gene3D" id="3.40.50.300">
    <property type="entry name" value="P-loop containing nucleotide triphosphate hydrolases"/>
    <property type="match status" value="1"/>
</dbReference>
<dbReference type="PROSITE" id="PS50893">
    <property type="entry name" value="ABC_TRANSPORTER_2"/>
    <property type="match status" value="1"/>
</dbReference>
<gene>
    <name evidence="3" type="ORF">DCP95_06755</name>
</gene>
<evidence type="ECO:0000313" key="4">
    <source>
        <dbReference type="Proteomes" id="UP000257479"/>
    </source>
</evidence>
<evidence type="ECO:0000256" key="1">
    <source>
        <dbReference type="ARBA" id="ARBA00022448"/>
    </source>
</evidence>
<keyword evidence="1" id="KW-0813">Transport</keyword>
<feature type="non-terminal residue" evidence="3">
    <location>
        <position position="161"/>
    </location>
</feature>
<dbReference type="Proteomes" id="UP000257479">
    <property type="component" value="Unassembled WGS sequence"/>
</dbReference>
<dbReference type="GO" id="GO:0016887">
    <property type="term" value="F:ATP hydrolysis activity"/>
    <property type="evidence" value="ECO:0007669"/>
    <property type="project" value="InterPro"/>
</dbReference>
<keyword evidence="3" id="KW-0547">Nucleotide-binding</keyword>
<comment type="caution">
    <text evidence="3">The sequence shown here is derived from an EMBL/GenBank/DDBJ whole genome shotgun (WGS) entry which is preliminary data.</text>
</comment>
<evidence type="ECO:0000259" key="2">
    <source>
        <dbReference type="PROSITE" id="PS50893"/>
    </source>
</evidence>
<dbReference type="InterPro" id="IPR017871">
    <property type="entry name" value="ABC_transporter-like_CS"/>
</dbReference>
<dbReference type="GO" id="GO:0005524">
    <property type="term" value="F:ATP binding"/>
    <property type="evidence" value="ECO:0007669"/>
    <property type="project" value="UniProtKB-KW"/>
</dbReference>
<evidence type="ECO:0000313" key="3">
    <source>
        <dbReference type="EMBL" id="HAN24259.1"/>
    </source>
</evidence>
<protein>
    <submittedName>
        <fullName evidence="3">ABC transporter ATP-binding protein</fullName>
    </submittedName>
</protein>
<dbReference type="PANTHER" id="PTHR42781">
    <property type="entry name" value="SPERMIDINE/PUTRESCINE IMPORT ATP-BINDING PROTEIN POTA"/>
    <property type="match status" value="1"/>
</dbReference>
<sequence length="161" mass="16795">MTSSLDARVVVRRDGFALDAALAVAPGETIAVMGPSGAGKSTLLGALAGLVPLDDGRIAVGGRELSTPARTVPPARRRMVLLSQDPHLFPHLSALDNVAFGPRARGVPRSVARARAQDWLDRLGVGAAASRRPDALSGGQRQRVALARAIVTEPDVLLLDE</sequence>
<dbReference type="InterPro" id="IPR050093">
    <property type="entry name" value="ABC_SmlMolc_Importer"/>
</dbReference>
<proteinExistence type="predicted"/>
<keyword evidence="3" id="KW-0067">ATP-binding</keyword>
<dbReference type="PANTHER" id="PTHR42781:SF4">
    <property type="entry name" value="SPERMIDINE_PUTRESCINE IMPORT ATP-BINDING PROTEIN POTA"/>
    <property type="match status" value="1"/>
</dbReference>
<name>A0A3C1KC70_9MICO</name>
<feature type="domain" description="ABC transporter" evidence="2">
    <location>
        <begin position="2"/>
        <end position="161"/>
    </location>
</feature>
<dbReference type="AlphaFoldDB" id="A0A3C1KC70"/>
<dbReference type="InterPro" id="IPR003439">
    <property type="entry name" value="ABC_transporter-like_ATP-bd"/>
</dbReference>